<accession>A0A8T3BK91</accession>
<keyword evidence="5" id="KW-0539">Nucleus</keyword>
<sequence>MVVSDDRVLLTAVDSHTSSSAIDAPEENGKSDEIVTANNLNDFVKCYPKNKLVHTNLEKEKKQQCSSKCKIGVELSKSTLRCKTLDSKKQLNDSNSTSNQAYKKQPRKCDNPVRLLITESSDYATTLSCKNSTCKAILSSEDKFCRKCSCCICHLFDDKKDPSLWLVCRSESGDGDWCGLSCHIECALQHKKAGVVDHGQFMQLDGSYCCASCGKVSDIIGFWKQQLAVAKDAHQVDILFYRISLSYRLLNGTSKFKELHKIVEDAMRMMETEVGPVNGMSARIFRGNVSRLSVVNDLQSQCSFAIMKAEEFLNYANSSIAKHRDFPPTACTFHFEEISSSSLVVVLNVSCSSAPDVIMGYKLCYCKSKEEMIEKDPVLIPRSQQRILVPNLQPCTEYIFRIISLSDDGDLGHTESKCFTRGVEIIDKDTKQTGTGGCSSNNMRESKNPIVGSSGFKVRNLWKIFGPAWAQEEGCSDDLYQEDDVEEESHIRGGVAKSLNADDDRRKASVPHQLDLNVASVPDLNDDLSLPMEFSPEENGCTLEKSGLERSNGSGDCHTCAVKVVEVPAVESQPDCRKNLTNGFTDGCDGDSTLVSAPPHEFSFRSSNLDDNYEYCVNVIRRLECLGHIEKDFRMKFLTWFSFSSTEQERWVVITFIRTLIEEPSCLAGQLLDAFLEIVNCKRPRNGFCRKLWH</sequence>
<evidence type="ECO:0000313" key="7">
    <source>
        <dbReference type="EMBL" id="KAI0515834.1"/>
    </source>
</evidence>
<dbReference type="PANTHER" id="PTHR46286">
    <property type="entry name" value="VIN3-LIKE PROTEIN 2-RELATED"/>
    <property type="match status" value="1"/>
</dbReference>
<dbReference type="Pfam" id="PF23380">
    <property type="entry name" value="VIN3_C"/>
    <property type="match status" value="1"/>
</dbReference>
<keyword evidence="4" id="KW-0862">Zinc</keyword>
<keyword evidence="3" id="KW-0863">Zinc-finger</keyword>
<dbReference type="OrthoDB" id="731506at2759"/>
<dbReference type="GO" id="GO:0005634">
    <property type="term" value="C:nucleus"/>
    <property type="evidence" value="ECO:0007669"/>
    <property type="project" value="UniProtKB-SubCell"/>
</dbReference>
<gene>
    <name evidence="7" type="ORF">KFK09_008502</name>
</gene>
<dbReference type="SUPFAM" id="SSF49265">
    <property type="entry name" value="Fibronectin type III"/>
    <property type="match status" value="1"/>
</dbReference>
<evidence type="ECO:0000256" key="5">
    <source>
        <dbReference type="ARBA" id="ARBA00023242"/>
    </source>
</evidence>
<evidence type="ECO:0000259" key="6">
    <source>
        <dbReference type="PROSITE" id="PS50853"/>
    </source>
</evidence>
<dbReference type="GO" id="GO:0040029">
    <property type="term" value="P:epigenetic regulation of gene expression"/>
    <property type="evidence" value="ECO:0007669"/>
    <property type="project" value="InterPro"/>
</dbReference>
<comment type="subcellular location">
    <subcellularLocation>
        <location evidence="1">Nucleus</location>
    </subcellularLocation>
</comment>
<dbReference type="Pfam" id="PF23376">
    <property type="entry name" value="Fn3_VIN3"/>
    <property type="match status" value="1"/>
</dbReference>
<dbReference type="Pfam" id="PF07227">
    <property type="entry name" value="PHD_Oberon"/>
    <property type="match status" value="1"/>
</dbReference>
<evidence type="ECO:0000256" key="3">
    <source>
        <dbReference type="ARBA" id="ARBA00022771"/>
    </source>
</evidence>
<name>A0A8T3BK91_DENNO</name>
<dbReference type="GO" id="GO:0010048">
    <property type="term" value="P:vernalization response"/>
    <property type="evidence" value="ECO:0007669"/>
    <property type="project" value="InterPro"/>
</dbReference>
<dbReference type="InterPro" id="IPR032881">
    <property type="entry name" value="Oberon-like_PHD"/>
</dbReference>
<dbReference type="PROSITE" id="PS50853">
    <property type="entry name" value="FN3"/>
    <property type="match status" value="1"/>
</dbReference>
<feature type="domain" description="Fibronectin type-III" evidence="6">
    <location>
        <begin position="327"/>
        <end position="425"/>
    </location>
</feature>
<dbReference type="CDD" id="cd00063">
    <property type="entry name" value="FN3"/>
    <property type="match status" value="1"/>
</dbReference>
<protein>
    <recommendedName>
        <fullName evidence="6">Fibronectin type-III domain-containing protein</fullName>
    </recommendedName>
</protein>
<comment type="caution">
    <text evidence="7">The sequence shown here is derived from an EMBL/GenBank/DDBJ whole genome shotgun (WGS) entry which is preliminary data.</text>
</comment>
<evidence type="ECO:0000256" key="4">
    <source>
        <dbReference type="ARBA" id="ARBA00022833"/>
    </source>
</evidence>
<dbReference type="Proteomes" id="UP000829196">
    <property type="component" value="Unassembled WGS sequence"/>
</dbReference>
<dbReference type="PANTHER" id="PTHR46286:SF1">
    <property type="entry name" value="VIN3-LIKE PROTEIN 1"/>
    <property type="match status" value="1"/>
</dbReference>
<dbReference type="InterPro" id="IPR013783">
    <property type="entry name" value="Ig-like_fold"/>
</dbReference>
<evidence type="ECO:0000313" key="8">
    <source>
        <dbReference type="Proteomes" id="UP000829196"/>
    </source>
</evidence>
<evidence type="ECO:0000256" key="1">
    <source>
        <dbReference type="ARBA" id="ARBA00004123"/>
    </source>
</evidence>
<reference evidence="7" key="1">
    <citation type="journal article" date="2022" name="Front. Genet.">
        <title>Chromosome-Scale Assembly of the Dendrobium nobile Genome Provides Insights Into the Molecular Mechanism of the Biosynthesis of the Medicinal Active Ingredient of Dendrobium.</title>
        <authorList>
            <person name="Xu Q."/>
            <person name="Niu S.-C."/>
            <person name="Li K.-L."/>
            <person name="Zheng P.-J."/>
            <person name="Zhang X.-J."/>
            <person name="Jia Y."/>
            <person name="Liu Y."/>
            <person name="Niu Y.-X."/>
            <person name="Yu L.-H."/>
            <person name="Chen D.-F."/>
            <person name="Zhang G.-Q."/>
        </authorList>
    </citation>
    <scope>NUCLEOTIDE SEQUENCE</scope>
    <source>
        <tissue evidence="7">Leaf</tissue>
    </source>
</reference>
<dbReference type="AlphaFoldDB" id="A0A8T3BK91"/>
<dbReference type="InterPro" id="IPR036116">
    <property type="entry name" value="FN3_sf"/>
</dbReference>
<dbReference type="EMBL" id="JAGYWB010000007">
    <property type="protein sequence ID" value="KAI0515834.1"/>
    <property type="molecule type" value="Genomic_DNA"/>
</dbReference>
<keyword evidence="8" id="KW-1185">Reference proteome</keyword>
<organism evidence="7 8">
    <name type="scientific">Dendrobium nobile</name>
    <name type="common">Orchid</name>
    <dbReference type="NCBI Taxonomy" id="94219"/>
    <lineage>
        <taxon>Eukaryota</taxon>
        <taxon>Viridiplantae</taxon>
        <taxon>Streptophyta</taxon>
        <taxon>Embryophyta</taxon>
        <taxon>Tracheophyta</taxon>
        <taxon>Spermatophyta</taxon>
        <taxon>Magnoliopsida</taxon>
        <taxon>Liliopsida</taxon>
        <taxon>Asparagales</taxon>
        <taxon>Orchidaceae</taxon>
        <taxon>Epidendroideae</taxon>
        <taxon>Malaxideae</taxon>
        <taxon>Dendrobiinae</taxon>
        <taxon>Dendrobium</taxon>
    </lineage>
</organism>
<dbReference type="Gene3D" id="2.60.40.10">
    <property type="entry name" value="Immunoglobulins"/>
    <property type="match status" value="1"/>
</dbReference>
<dbReference type="InterPro" id="IPR003961">
    <property type="entry name" value="FN3_dom"/>
</dbReference>
<dbReference type="GO" id="GO:0008270">
    <property type="term" value="F:zinc ion binding"/>
    <property type="evidence" value="ECO:0007669"/>
    <property type="project" value="UniProtKB-KW"/>
</dbReference>
<dbReference type="InterPro" id="IPR044514">
    <property type="entry name" value="VIN3-like"/>
</dbReference>
<keyword evidence="2" id="KW-0479">Metal-binding</keyword>
<dbReference type="SMR" id="A0A8T3BK91"/>
<dbReference type="InterPro" id="IPR056990">
    <property type="entry name" value="VIN3-like_C"/>
</dbReference>
<dbReference type="InterPro" id="IPR058585">
    <property type="entry name" value="Fn3_VIN3"/>
</dbReference>
<evidence type="ECO:0000256" key="2">
    <source>
        <dbReference type="ARBA" id="ARBA00022723"/>
    </source>
</evidence>
<proteinExistence type="predicted"/>